<dbReference type="GO" id="GO:0005524">
    <property type="term" value="F:ATP binding"/>
    <property type="evidence" value="ECO:0007669"/>
    <property type="project" value="UniProtKB-KW"/>
</dbReference>
<evidence type="ECO:0000256" key="1">
    <source>
        <dbReference type="ARBA" id="ARBA00022448"/>
    </source>
</evidence>
<sequence length="220" mass="23003">MSAPPLRARGLSKRYLTRAVLDGLDLEVAGGEAVALLGPNGAGKSTLLGCVCGTVIPDAGSVEIGGHVLDAAPIAARAALRYLPQETEHPAGLTGRELLRFHAEVFGDLSPASLERAEALAKLGPALDHLATTYSVGMRRRLAAACLVPGRAALYVFDEPFAGLDTQAREGLLAWMRALLAEGAGLLLAAHEQDRWALDALDVRPFPLTPPTPPAPEAQP</sequence>
<dbReference type="eggNOG" id="COG1131">
    <property type="taxonomic scope" value="Bacteria"/>
</dbReference>
<name>A6G4W8_9BACT</name>
<evidence type="ECO:0000256" key="2">
    <source>
        <dbReference type="ARBA" id="ARBA00022741"/>
    </source>
</evidence>
<keyword evidence="3" id="KW-0067">ATP-binding</keyword>
<feature type="domain" description="ABC transporter" evidence="4">
    <location>
        <begin position="6"/>
        <end position="219"/>
    </location>
</feature>
<keyword evidence="6" id="KW-1185">Reference proteome</keyword>
<dbReference type="PANTHER" id="PTHR42939:SF1">
    <property type="entry name" value="ABC TRANSPORTER ATP-BINDING PROTEIN ALBC-RELATED"/>
    <property type="match status" value="1"/>
</dbReference>
<evidence type="ECO:0000313" key="6">
    <source>
        <dbReference type="Proteomes" id="UP000005801"/>
    </source>
</evidence>
<dbReference type="SMART" id="SM00382">
    <property type="entry name" value="AAA"/>
    <property type="match status" value="1"/>
</dbReference>
<accession>A6G4W8</accession>
<dbReference type="STRING" id="391625.PPSIR1_10670"/>
<dbReference type="InterPro" id="IPR027417">
    <property type="entry name" value="P-loop_NTPase"/>
</dbReference>
<dbReference type="AlphaFoldDB" id="A6G4W8"/>
<dbReference type="OrthoDB" id="9778870at2"/>
<dbReference type="SUPFAM" id="SSF52540">
    <property type="entry name" value="P-loop containing nucleoside triphosphate hydrolases"/>
    <property type="match status" value="1"/>
</dbReference>
<keyword evidence="1" id="KW-0813">Transport</keyword>
<organism evidence="5 6">
    <name type="scientific">Plesiocystis pacifica SIR-1</name>
    <dbReference type="NCBI Taxonomy" id="391625"/>
    <lineage>
        <taxon>Bacteria</taxon>
        <taxon>Pseudomonadati</taxon>
        <taxon>Myxococcota</taxon>
        <taxon>Polyangia</taxon>
        <taxon>Nannocystales</taxon>
        <taxon>Nannocystaceae</taxon>
        <taxon>Plesiocystis</taxon>
    </lineage>
</organism>
<evidence type="ECO:0000256" key="3">
    <source>
        <dbReference type="ARBA" id="ARBA00022840"/>
    </source>
</evidence>
<dbReference type="Gene3D" id="3.40.50.300">
    <property type="entry name" value="P-loop containing nucleotide triphosphate hydrolases"/>
    <property type="match status" value="1"/>
</dbReference>
<dbReference type="PANTHER" id="PTHR42939">
    <property type="entry name" value="ABC TRANSPORTER ATP-BINDING PROTEIN ALBC-RELATED"/>
    <property type="match status" value="1"/>
</dbReference>
<keyword evidence="2" id="KW-0547">Nucleotide-binding</keyword>
<dbReference type="PROSITE" id="PS50893">
    <property type="entry name" value="ABC_TRANSPORTER_2"/>
    <property type="match status" value="1"/>
</dbReference>
<dbReference type="Proteomes" id="UP000005801">
    <property type="component" value="Unassembled WGS sequence"/>
</dbReference>
<dbReference type="Pfam" id="PF00005">
    <property type="entry name" value="ABC_tran"/>
    <property type="match status" value="1"/>
</dbReference>
<comment type="caution">
    <text evidence="5">The sequence shown here is derived from an EMBL/GenBank/DDBJ whole genome shotgun (WGS) entry which is preliminary data.</text>
</comment>
<dbReference type="RefSeq" id="WP_006971767.1">
    <property type="nucleotide sequence ID" value="NZ_ABCS01000023.1"/>
</dbReference>
<dbReference type="InterPro" id="IPR003593">
    <property type="entry name" value="AAA+_ATPase"/>
</dbReference>
<dbReference type="EMBL" id="ABCS01000023">
    <property type="protein sequence ID" value="EDM79060.1"/>
    <property type="molecule type" value="Genomic_DNA"/>
</dbReference>
<dbReference type="InterPro" id="IPR003439">
    <property type="entry name" value="ABC_transporter-like_ATP-bd"/>
</dbReference>
<evidence type="ECO:0000313" key="5">
    <source>
        <dbReference type="EMBL" id="EDM79060.1"/>
    </source>
</evidence>
<proteinExistence type="predicted"/>
<evidence type="ECO:0000259" key="4">
    <source>
        <dbReference type="PROSITE" id="PS50893"/>
    </source>
</evidence>
<gene>
    <name evidence="5" type="ORF">PPSIR1_10670</name>
</gene>
<protein>
    <submittedName>
        <fullName evidence="5">ABC transporter, ATPase subunit</fullName>
    </submittedName>
</protein>
<dbReference type="GO" id="GO:0016887">
    <property type="term" value="F:ATP hydrolysis activity"/>
    <property type="evidence" value="ECO:0007669"/>
    <property type="project" value="InterPro"/>
</dbReference>
<reference evidence="5 6" key="1">
    <citation type="submission" date="2007-06" db="EMBL/GenBank/DDBJ databases">
        <authorList>
            <person name="Shimkets L."/>
            <person name="Ferriera S."/>
            <person name="Johnson J."/>
            <person name="Kravitz S."/>
            <person name="Beeson K."/>
            <person name="Sutton G."/>
            <person name="Rogers Y.-H."/>
            <person name="Friedman R."/>
            <person name="Frazier M."/>
            <person name="Venter J.C."/>
        </authorList>
    </citation>
    <scope>NUCLEOTIDE SEQUENCE [LARGE SCALE GENOMIC DNA]</scope>
    <source>
        <strain evidence="5 6">SIR-1</strain>
    </source>
</reference>
<dbReference type="InterPro" id="IPR051782">
    <property type="entry name" value="ABC_Transporter_VariousFunc"/>
</dbReference>